<evidence type="ECO:0000256" key="2">
    <source>
        <dbReference type="ARBA" id="ARBA00023235"/>
    </source>
</evidence>
<dbReference type="CDD" id="cd00165">
    <property type="entry name" value="S4"/>
    <property type="match status" value="1"/>
</dbReference>
<accession>A0ABT6Q4Q5</accession>
<name>A0ABT6Q4Q5_9PROT</name>
<dbReference type="EMBL" id="JASBAO010000001">
    <property type="protein sequence ID" value="MDI2091541.1"/>
    <property type="molecule type" value="Genomic_DNA"/>
</dbReference>
<dbReference type="RefSeq" id="WP_281448631.1">
    <property type="nucleotide sequence ID" value="NZ_JASBAO010000001.1"/>
</dbReference>
<comment type="similarity">
    <text evidence="1 5">Belongs to the pseudouridine synthase RluA family.</text>
</comment>
<gene>
    <name evidence="7" type="ORF">QJV27_09220</name>
</gene>
<dbReference type="Proteomes" id="UP001431634">
    <property type="component" value="Unassembled WGS sequence"/>
</dbReference>
<dbReference type="InterPro" id="IPR036986">
    <property type="entry name" value="S4_RNA-bd_sf"/>
</dbReference>
<dbReference type="PROSITE" id="PS50889">
    <property type="entry name" value="S4"/>
    <property type="match status" value="1"/>
</dbReference>
<evidence type="ECO:0000259" key="6">
    <source>
        <dbReference type="SMART" id="SM00363"/>
    </source>
</evidence>
<dbReference type="InterPro" id="IPR006224">
    <property type="entry name" value="PsdUridine_synth_RluA-like_CS"/>
</dbReference>
<keyword evidence="4" id="KW-0694">RNA-binding</keyword>
<comment type="function">
    <text evidence="5">Responsible for synthesis of pseudouridine from uracil.</text>
</comment>
<evidence type="ECO:0000256" key="4">
    <source>
        <dbReference type="PROSITE-ProRule" id="PRU00182"/>
    </source>
</evidence>
<comment type="catalytic activity">
    <reaction evidence="3">
        <text>uridine(1911/1915/1917) in 23S rRNA = pseudouridine(1911/1915/1917) in 23S rRNA</text>
        <dbReference type="Rhea" id="RHEA:42524"/>
        <dbReference type="Rhea" id="RHEA-COMP:10097"/>
        <dbReference type="Rhea" id="RHEA-COMP:10098"/>
        <dbReference type="ChEBI" id="CHEBI:65314"/>
        <dbReference type="ChEBI" id="CHEBI:65315"/>
        <dbReference type="EC" id="5.4.99.23"/>
    </reaction>
</comment>
<dbReference type="SUPFAM" id="SSF55174">
    <property type="entry name" value="Alpha-L RNA-binding motif"/>
    <property type="match status" value="1"/>
</dbReference>
<keyword evidence="2 5" id="KW-0413">Isomerase</keyword>
<protein>
    <recommendedName>
        <fullName evidence="5">Pseudouridine synthase</fullName>
        <ecNumber evidence="5">5.4.99.-</ecNumber>
    </recommendedName>
</protein>
<dbReference type="PROSITE" id="PS01129">
    <property type="entry name" value="PSI_RLU"/>
    <property type="match status" value="1"/>
</dbReference>
<dbReference type="Pfam" id="PF00849">
    <property type="entry name" value="PseudoU_synth_2"/>
    <property type="match status" value="1"/>
</dbReference>
<dbReference type="InterPro" id="IPR002942">
    <property type="entry name" value="S4_RNA-bd"/>
</dbReference>
<comment type="caution">
    <text evidence="7">The sequence shown here is derived from an EMBL/GenBank/DDBJ whole genome shotgun (WGS) entry which is preliminary data.</text>
</comment>
<evidence type="ECO:0000256" key="1">
    <source>
        <dbReference type="ARBA" id="ARBA00010876"/>
    </source>
</evidence>
<evidence type="ECO:0000256" key="3">
    <source>
        <dbReference type="ARBA" id="ARBA00036882"/>
    </source>
</evidence>
<sequence length="332" mass="36680">MSDSNNSIDTSFVALVSEEHNNNRIDRFLAQTNEHSRSRIKSLIEQGLCQRNHQTVTDPSISVKTGDRIELNIPPAKTYYLQPQSIDLEILFEDNDLIVINKPAGLVVHPAPGNEDGTLVNALLAHCGNTLPGIGGEKRPGIIHRLDKDTSGVMVVAKTEHALTKLSADFATRNIDRLYLALCWGLLNPSNGSIEGAIGRDPYDRKKMTIVKKGGKYAKTNYRTLQIINPAVSLIQCKLDTGRTHQIRVHLSKSGHPLLGDPVYLKRIPSISKQLSTVQKNEALDFPRQALHAASLGFTHPTTGQYLKFETELPKDMQQLIKSINTSIQGTI</sequence>
<dbReference type="Gene3D" id="3.30.2350.10">
    <property type="entry name" value="Pseudouridine synthase"/>
    <property type="match status" value="1"/>
</dbReference>
<dbReference type="NCBIfam" id="TIGR00005">
    <property type="entry name" value="rluA_subfam"/>
    <property type="match status" value="1"/>
</dbReference>
<dbReference type="SUPFAM" id="SSF55120">
    <property type="entry name" value="Pseudouridine synthase"/>
    <property type="match status" value="1"/>
</dbReference>
<dbReference type="InterPro" id="IPR050188">
    <property type="entry name" value="RluA_PseudoU_synthase"/>
</dbReference>
<proteinExistence type="inferred from homology"/>
<dbReference type="CDD" id="cd02869">
    <property type="entry name" value="PseudoU_synth_RluA_like"/>
    <property type="match status" value="1"/>
</dbReference>
<dbReference type="SMART" id="SM00363">
    <property type="entry name" value="S4"/>
    <property type="match status" value="1"/>
</dbReference>
<dbReference type="InterPro" id="IPR006225">
    <property type="entry name" value="PsdUridine_synth_RluC/D"/>
</dbReference>
<dbReference type="Pfam" id="PF01479">
    <property type="entry name" value="S4"/>
    <property type="match status" value="1"/>
</dbReference>
<reference evidence="7" key="1">
    <citation type="submission" date="2023-05" db="EMBL/GenBank/DDBJ databases">
        <title>Whole genome sequence of Commensalibacter sp.</title>
        <authorList>
            <person name="Charoenyingcharoen P."/>
            <person name="Yukphan P."/>
        </authorList>
    </citation>
    <scope>NUCLEOTIDE SEQUENCE</scope>
    <source>
        <strain evidence="7">TBRC 16381</strain>
    </source>
</reference>
<evidence type="ECO:0000313" key="8">
    <source>
        <dbReference type="Proteomes" id="UP001431634"/>
    </source>
</evidence>
<evidence type="ECO:0000256" key="5">
    <source>
        <dbReference type="RuleBase" id="RU362028"/>
    </source>
</evidence>
<feature type="domain" description="RNA-binding S4" evidence="6">
    <location>
        <begin position="23"/>
        <end position="82"/>
    </location>
</feature>
<dbReference type="GO" id="GO:0016853">
    <property type="term" value="F:isomerase activity"/>
    <property type="evidence" value="ECO:0007669"/>
    <property type="project" value="UniProtKB-KW"/>
</dbReference>
<keyword evidence="8" id="KW-1185">Reference proteome</keyword>
<organism evidence="7 8">
    <name type="scientific">Commensalibacter oyaizuii</name>
    <dbReference type="NCBI Taxonomy" id="3043873"/>
    <lineage>
        <taxon>Bacteria</taxon>
        <taxon>Pseudomonadati</taxon>
        <taxon>Pseudomonadota</taxon>
        <taxon>Alphaproteobacteria</taxon>
        <taxon>Acetobacterales</taxon>
        <taxon>Acetobacteraceae</taxon>
    </lineage>
</organism>
<dbReference type="PANTHER" id="PTHR21600">
    <property type="entry name" value="MITOCHONDRIAL RNA PSEUDOURIDINE SYNTHASE"/>
    <property type="match status" value="1"/>
</dbReference>
<dbReference type="PANTHER" id="PTHR21600:SF44">
    <property type="entry name" value="RIBOSOMAL LARGE SUBUNIT PSEUDOURIDINE SYNTHASE D"/>
    <property type="match status" value="1"/>
</dbReference>
<dbReference type="InterPro" id="IPR006145">
    <property type="entry name" value="PsdUridine_synth_RsuA/RluA"/>
</dbReference>
<comment type="catalytic activity">
    <reaction evidence="5">
        <text>a uridine in RNA = a pseudouridine in RNA</text>
        <dbReference type="Rhea" id="RHEA:48348"/>
        <dbReference type="Rhea" id="RHEA-COMP:12068"/>
        <dbReference type="Rhea" id="RHEA-COMP:12069"/>
        <dbReference type="ChEBI" id="CHEBI:65314"/>
        <dbReference type="ChEBI" id="CHEBI:65315"/>
    </reaction>
</comment>
<evidence type="ECO:0000313" key="7">
    <source>
        <dbReference type="EMBL" id="MDI2091541.1"/>
    </source>
</evidence>
<dbReference type="Gene3D" id="3.10.290.10">
    <property type="entry name" value="RNA-binding S4 domain"/>
    <property type="match status" value="1"/>
</dbReference>
<dbReference type="InterPro" id="IPR020103">
    <property type="entry name" value="PsdUridine_synth_cat_dom_sf"/>
</dbReference>
<dbReference type="EC" id="5.4.99.-" evidence="5"/>